<sequence length="271" mass="28413">MGFLDGKVALVTGGGSGIGRAVVDLYVREGAKVGILEISPEKARDLQEKLPVDAVVVTQGDATSMWDNERAVADVTEAFGSLTTVVCAVGVFDYFTEIPQLPKDKIGEAFDQLFAVNVKSNLLTVKAALEQLIENRGQIILTISNAGFYPGGGGPLYVSSKFAVRGLVTELAYELSPHVRVNGVAPGGTITDLRGIPALANEGQSLKDVPDIEGLIKGINPLGVVAQPDDHSWAYAFLAAKERAPAVTGTIIHSDGGLGVRGMTRMAGLEP</sequence>
<dbReference type="PATRIC" id="fig|1068978.7.peg.1974"/>
<dbReference type="InterPro" id="IPR020904">
    <property type="entry name" value="Sc_DH/Rdtase_CS"/>
</dbReference>
<dbReference type="Pfam" id="PF00106">
    <property type="entry name" value="adh_short"/>
    <property type="match status" value="1"/>
</dbReference>
<dbReference type="STRING" id="1068978.AMETH_1863"/>
<reference evidence="3 4" key="1">
    <citation type="submission" date="2014-07" db="EMBL/GenBank/DDBJ databases">
        <title>Whole Genome Sequence of the Amycolatopsis methanolica 239.</title>
        <authorList>
            <person name="Tang B."/>
        </authorList>
    </citation>
    <scope>NUCLEOTIDE SEQUENCE [LARGE SCALE GENOMIC DNA]</scope>
    <source>
        <strain evidence="3 4">239</strain>
    </source>
</reference>
<dbReference type="OrthoDB" id="9803333at2"/>
<keyword evidence="2" id="KW-0560">Oxidoreductase</keyword>
<evidence type="ECO:0000256" key="1">
    <source>
        <dbReference type="ARBA" id="ARBA00006484"/>
    </source>
</evidence>
<dbReference type="AlphaFoldDB" id="A0A076MT50"/>
<dbReference type="EMBL" id="CP009110">
    <property type="protein sequence ID" value="AIJ21955.1"/>
    <property type="molecule type" value="Genomic_DNA"/>
</dbReference>
<dbReference type="Proteomes" id="UP000062973">
    <property type="component" value="Chromosome"/>
</dbReference>
<dbReference type="KEGG" id="amq:AMETH_1863"/>
<dbReference type="SUPFAM" id="SSF51735">
    <property type="entry name" value="NAD(P)-binding Rossmann-fold domains"/>
    <property type="match status" value="1"/>
</dbReference>
<protein>
    <submittedName>
        <fullName evidence="3">Dihydrodiol dehydrogenase</fullName>
    </submittedName>
</protein>
<dbReference type="InterPro" id="IPR002347">
    <property type="entry name" value="SDR_fam"/>
</dbReference>
<dbReference type="NCBIfam" id="NF004849">
    <property type="entry name" value="PRK06200.1"/>
    <property type="match status" value="1"/>
</dbReference>
<accession>A0A076MT50</accession>
<dbReference type="GO" id="GO:0050664">
    <property type="term" value="F:oxidoreductase activity, acting on NAD(P)H, oxygen as acceptor"/>
    <property type="evidence" value="ECO:0007669"/>
    <property type="project" value="TreeGrafter"/>
</dbReference>
<dbReference type="HOGENOM" id="CLU_010194_1_0_11"/>
<organism evidence="3 4">
    <name type="scientific">Amycolatopsis methanolica 239</name>
    <dbReference type="NCBI Taxonomy" id="1068978"/>
    <lineage>
        <taxon>Bacteria</taxon>
        <taxon>Bacillati</taxon>
        <taxon>Actinomycetota</taxon>
        <taxon>Actinomycetes</taxon>
        <taxon>Pseudonocardiales</taxon>
        <taxon>Pseudonocardiaceae</taxon>
        <taxon>Amycolatopsis</taxon>
        <taxon>Amycolatopsis methanolica group</taxon>
    </lineage>
</organism>
<evidence type="ECO:0000256" key="2">
    <source>
        <dbReference type="ARBA" id="ARBA00023002"/>
    </source>
</evidence>
<name>A0A076MT50_AMYME</name>
<comment type="similarity">
    <text evidence="1">Belongs to the short-chain dehydrogenases/reductases (SDR) family.</text>
</comment>
<evidence type="ECO:0000313" key="4">
    <source>
        <dbReference type="Proteomes" id="UP000062973"/>
    </source>
</evidence>
<dbReference type="InterPro" id="IPR036291">
    <property type="entry name" value="NAD(P)-bd_dom_sf"/>
</dbReference>
<evidence type="ECO:0000313" key="3">
    <source>
        <dbReference type="EMBL" id="AIJ21955.1"/>
    </source>
</evidence>
<dbReference type="PRINTS" id="PR00081">
    <property type="entry name" value="GDHRDH"/>
</dbReference>
<dbReference type="PANTHER" id="PTHR43008">
    <property type="entry name" value="BENZIL REDUCTASE"/>
    <property type="match status" value="1"/>
</dbReference>
<gene>
    <name evidence="3" type="ORF">AMETH_1863</name>
</gene>
<dbReference type="Gene3D" id="3.40.50.720">
    <property type="entry name" value="NAD(P)-binding Rossmann-like Domain"/>
    <property type="match status" value="1"/>
</dbReference>
<dbReference type="eggNOG" id="COG1028">
    <property type="taxonomic scope" value="Bacteria"/>
</dbReference>
<keyword evidence="4" id="KW-1185">Reference proteome</keyword>
<dbReference type="PANTHER" id="PTHR43008:SF4">
    <property type="entry name" value="CHAIN DEHYDROGENASE, PUTATIVE (AFU_ORTHOLOGUE AFUA_4G08710)-RELATED"/>
    <property type="match status" value="1"/>
</dbReference>
<dbReference type="RefSeq" id="WP_017981168.1">
    <property type="nucleotide sequence ID" value="NZ_AQUL01000001.1"/>
</dbReference>
<proteinExistence type="inferred from homology"/>
<dbReference type="PROSITE" id="PS00061">
    <property type="entry name" value="ADH_SHORT"/>
    <property type="match status" value="1"/>
</dbReference>